<evidence type="ECO:0000313" key="9">
    <source>
        <dbReference type="Proteomes" id="UP000245021"/>
    </source>
</evidence>
<comment type="subcellular location">
    <subcellularLocation>
        <location evidence="1">Membrane</location>
        <topology evidence="1">Multi-pass membrane protein</topology>
    </subcellularLocation>
</comment>
<dbReference type="RefSeq" id="WP_109245940.1">
    <property type="nucleotide sequence ID" value="NZ_BFFO01000006.1"/>
</dbReference>
<accession>A0A2R5HKC5</accession>
<reference evidence="8 9" key="1">
    <citation type="journal article" date="2018" name="Genome Announc.">
        <title>Draft Genome Sequence of Lactococcus sp. Strain NtB2 (JCM 32569), Isolated from the Gut of the Higher Termite Nasutitermes takasagoensis.</title>
        <authorList>
            <person name="Noda S."/>
            <person name="Aihara C."/>
            <person name="Yuki M."/>
            <person name="Ohkuma M."/>
        </authorList>
    </citation>
    <scope>NUCLEOTIDE SEQUENCE [LARGE SCALE GENOMIC DNA]</scope>
    <source>
        <strain evidence="8 9">NtB2</strain>
    </source>
</reference>
<dbReference type="Gene3D" id="1.20.58.340">
    <property type="entry name" value="Magnesium transport protein CorA, transmembrane region"/>
    <property type="match status" value="2"/>
</dbReference>
<dbReference type="InterPro" id="IPR047199">
    <property type="entry name" value="CorA-like"/>
</dbReference>
<keyword evidence="3 7" id="KW-0812">Transmembrane</keyword>
<comment type="similarity">
    <text evidence="2">Belongs to the CorA metal ion transporter (MIT) (TC 1.A.35) family.</text>
</comment>
<feature type="coiled-coil region" evidence="6">
    <location>
        <begin position="135"/>
        <end position="162"/>
    </location>
</feature>
<dbReference type="EMBL" id="BFFO01000006">
    <property type="protein sequence ID" value="GBG96971.1"/>
    <property type="molecule type" value="Genomic_DNA"/>
</dbReference>
<dbReference type="GO" id="GO:0046873">
    <property type="term" value="F:metal ion transmembrane transporter activity"/>
    <property type="evidence" value="ECO:0007669"/>
    <property type="project" value="InterPro"/>
</dbReference>
<keyword evidence="9" id="KW-1185">Reference proteome</keyword>
<evidence type="ECO:0000256" key="6">
    <source>
        <dbReference type="SAM" id="Coils"/>
    </source>
</evidence>
<dbReference type="SUPFAM" id="SSF144083">
    <property type="entry name" value="Magnesium transport protein CorA, transmembrane region"/>
    <property type="match status" value="1"/>
</dbReference>
<dbReference type="PANTHER" id="PTHR47891:SF2">
    <property type="entry name" value="MAGNESIUM AND COBALT TRANSPORTER"/>
    <property type="match status" value="1"/>
</dbReference>
<dbReference type="InterPro" id="IPR045863">
    <property type="entry name" value="CorA_TM1_TM2"/>
</dbReference>
<comment type="caution">
    <text evidence="8">The sequence shown here is derived from an EMBL/GenBank/DDBJ whole genome shotgun (WGS) entry which is preliminary data.</text>
</comment>
<dbReference type="AlphaFoldDB" id="A0A2R5HKC5"/>
<gene>
    <name evidence="8" type="primary">corA</name>
    <name evidence="8" type="ORF">NtB2_01107</name>
</gene>
<feature type="transmembrane region" description="Helical" evidence="7">
    <location>
        <begin position="250"/>
        <end position="270"/>
    </location>
</feature>
<dbReference type="SUPFAM" id="SSF143865">
    <property type="entry name" value="CorA soluble domain-like"/>
    <property type="match status" value="1"/>
</dbReference>
<keyword evidence="5 7" id="KW-0472">Membrane</keyword>
<evidence type="ECO:0000313" key="8">
    <source>
        <dbReference type="EMBL" id="GBG96971.1"/>
    </source>
</evidence>
<dbReference type="OrthoDB" id="9803416at2"/>
<evidence type="ECO:0000256" key="3">
    <source>
        <dbReference type="ARBA" id="ARBA00022692"/>
    </source>
</evidence>
<dbReference type="Pfam" id="PF01544">
    <property type="entry name" value="CorA"/>
    <property type="match status" value="1"/>
</dbReference>
<evidence type="ECO:0000256" key="4">
    <source>
        <dbReference type="ARBA" id="ARBA00022989"/>
    </source>
</evidence>
<dbReference type="PANTHER" id="PTHR47891">
    <property type="entry name" value="TRANSPORTER-RELATED"/>
    <property type="match status" value="1"/>
</dbReference>
<dbReference type="InterPro" id="IPR002523">
    <property type="entry name" value="MgTranspt_CorA/ZnTranspt_ZntB"/>
</dbReference>
<dbReference type="CDD" id="cd12827">
    <property type="entry name" value="EcCorA_ZntB-like_u2"/>
    <property type="match status" value="1"/>
</dbReference>
<dbReference type="Gene3D" id="3.30.460.20">
    <property type="entry name" value="CorA soluble domain-like"/>
    <property type="match status" value="1"/>
</dbReference>
<protein>
    <submittedName>
        <fullName evidence="8">Magnesium and cobalt transporter</fullName>
    </submittedName>
</protein>
<dbReference type="GO" id="GO:0016020">
    <property type="term" value="C:membrane"/>
    <property type="evidence" value="ECO:0007669"/>
    <property type="project" value="UniProtKB-SubCell"/>
</dbReference>
<keyword evidence="6" id="KW-0175">Coiled coil</keyword>
<name>A0A2R5HKC5_9LACT</name>
<dbReference type="Proteomes" id="UP000245021">
    <property type="component" value="Unassembled WGS sequence"/>
</dbReference>
<evidence type="ECO:0000256" key="1">
    <source>
        <dbReference type="ARBA" id="ARBA00004141"/>
    </source>
</evidence>
<sequence length="307" mass="35642">MIYNYRLNSDRRLERNNIGTDGDFLYLLQPSKEEIGRLTERFGFPFDYLSGILDNYEKARIEGDDKGNQLLLMQYPMMSDTGEIKTYPCSIVNTSSGVVIFALNADFELPGLKDVSFERERFAHQMTYHLLFDIEARYEKHLAEFRQRRQKIEKSIMKSTKNDQLLDMIAMQASLIYFEDAVSNNLSVLTRYAEYLRTHSQDGFAERIFDIQIAADQSHAETRIQLKLMENLRDLFSNIVSNNLNIVMKIMTSATFVLGIPAIIVGFYGMNVPLPKQEWGNMWWLILVGIILICGWVSVLLHKRDMM</sequence>
<dbReference type="InterPro" id="IPR045861">
    <property type="entry name" value="CorA_cytoplasmic_dom"/>
</dbReference>
<organism evidence="8 9">
    <name type="scientific">Lactococcus termiticola</name>
    <dbReference type="NCBI Taxonomy" id="2169526"/>
    <lineage>
        <taxon>Bacteria</taxon>
        <taxon>Bacillati</taxon>
        <taxon>Bacillota</taxon>
        <taxon>Bacilli</taxon>
        <taxon>Lactobacillales</taxon>
        <taxon>Streptococcaceae</taxon>
        <taxon>Lactococcus</taxon>
    </lineage>
</organism>
<feature type="transmembrane region" description="Helical" evidence="7">
    <location>
        <begin position="282"/>
        <end position="301"/>
    </location>
</feature>
<proteinExistence type="inferred from homology"/>
<evidence type="ECO:0000256" key="2">
    <source>
        <dbReference type="ARBA" id="ARBA00009765"/>
    </source>
</evidence>
<evidence type="ECO:0000256" key="5">
    <source>
        <dbReference type="ARBA" id="ARBA00023136"/>
    </source>
</evidence>
<keyword evidence="4 7" id="KW-1133">Transmembrane helix</keyword>
<evidence type="ECO:0000256" key="7">
    <source>
        <dbReference type="SAM" id="Phobius"/>
    </source>
</evidence>